<keyword evidence="3" id="KW-1185">Reference proteome</keyword>
<evidence type="ECO:0000256" key="1">
    <source>
        <dbReference type="SAM" id="MobiDB-lite"/>
    </source>
</evidence>
<dbReference type="Proteomes" id="UP000693981">
    <property type="component" value="Unassembled WGS sequence"/>
</dbReference>
<feature type="region of interest" description="Disordered" evidence="1">
    <location>
        <begin position="121"/>
        <end position="150"/>
    </location>
</feature>
<evidence type="ECO:0000313" key="3">
    <source>
        <dbReference type="Proteomes" id="UP000693981"/>
    </source>
</evidence>
<dbReference type="OrthoDB" id="160654at2759"/>
<organism evidence="2 3">
    <name type="scientific">Phytophthora boehmeriae</name>
    <dbReference type="NCBI Taxonomy" id="109152"/>
    <lineage>
        <taxon>Eukaryota</taxon>
        <taxon>Sar</taxon>
        <taxon>Stramenopiles</taxon>
        <taxon>Oomycota</taxon>
        <taxon>Peronosporomycetes</taxon>
        <taxon>Peronosporales</taxon>
        <taxon>Peronosporaceae</taxon>
        <taxon>Phytophthora</taxon>
    </lineage>
</organism>
<name>A0A8T1WVP0_9STRA</name>
<comment type="caution">
    <text evidence="2">The sequence shown here is derived from an EMBL/GenBank/DDBJ whole genome shotgun (WGS) entry which is preliminary data.</text>
</comment>
<reference evidence="2" key="1">
    <citation type="submission" date="2021-02" db="EMBL/GenBank/DDBJ databases">
        <authorList>
            <person name="Palmer J.M."/>
        </authorList>
    </citation>
    <scope>NUCLEOTIDE SEQUENCE</scope>
    <source>
        <strain evidence="2">SCRP23</strain>
    </source>
</reference>
<dbReference type="EMBL" id="JAGDFL010000123">
    <property type="protein sequence ID" value="KAG7397171.1"/>
    <property type="molecule type" value="Genomic_DNA"/>
</dbReference>
<proteinExistence type="predicted"/>
<gene>
    <name evidence="2" type="ORF">PHYBOEH_001165</name>
</gene>
<accession>A0A8T1WVP0</accession>
<feature type="compositionally biased region" description="Low complexity" evidence="1">
    <location>
        <begin position="121"/>
        <end position="131"/>
    </location>
</feature>
<dbReference type="AlphaFoldDB" id="A0A8T1WVP0"/>
<feature type="compositionally biased region" description="Basic residues" evidence="1">
    <location>
        <begin position="140"/>
        <end position="150"/>
    </location>
</feature>
<protein>
    <submittedName>
        <fullName evidence="2">Uncharacterized protein</fullName>
    </submittedName>
</protein>
<evidence type="ECO:0000313" key="2">
    <source>
        <dbReference type="EMBL" id="KAG7397171.1"/>
    </source>
</evidence>
<sequence length="265" mass="29969">MMATLERALEPELVLCSACLESEEHESLWLPLRCGADNALLVRDVCVRRRCPRLQVRGHFCVEHVLEFELSWRNHYAVRACTGCRVSSLQLYAEKRELWFILAANEHSSKALGVERRLKAPSSASSDGPASLVQLNAKRPLGKRQRRRSTRCIKQHGQKEQVLAWEWSLGNLPLAKSKHLWRDNRKRLEVEKDPAAYYAAMKRPAKQAPDPYARPQPADVFCATLGCTRYAKTGDRCRFHSSGPLPIIRAVENRDPAAAASTSTK</sequence>